<organism evidence="1 2">
    <name type="scientific">Aquimarina celericrescens</name>
    <dbReference type="NCBI Taxonomy" id="1964542"/>
    <lineage>
        <taxon>Bacteria</taxon>
        <taxon>Pseudomonadati</taxon>
        <taxon>Bacteroidota</taxon>
        <taxon>Flavobacteriia</taxon>
        <taxon>Flavobacteriales</taxon>
        <taxon>Flavobacteriaceae</taxon>
        <taxon>Aquimarina</taxon>
    </lineage>
</organism>
<evidence type="ECO:0000313" key="1">
    <source>
        <dbReference type="EMBL" id="MFD2186327.1"/>
    </source>
</evidence>
<dbReference type="RefSeq" id="WP_378319303.1">
    <property type="nucleotide sequence ID" value="NZ_JBHUHY010000003.1"/>
</dbReference>
<name>A0ABW5AV20_9FLAO</name>
<accession>A0ABW5AV20</accession>
<proteinExistence type="predicted"/>
<evidence type="ECO:0000313" key="2">
    <source>
        <dbReference type="Proteomes" id="UP001597344"/>
    </source>
</evidence>
<dbReference type="PROSITE" id="PS51257">
    <property type="entry name" value="PROKAR_LIPOPROTEIN"/>
    <property type="match status" value="1"/>
</dbReference>
<comment type="caution">
    <text evidence="1">The sequence shown here is derived from an EMBL/GenBank/DDBJ whole genome shotgun (WGS) entry which is preliminary data.</text>
</comment>
<dbReference type="Pfam" id="PF14903">
    <property type="entry name" value="WG_beta_rep"/>
    <property type="match status" value="2"/>
</dbReference>
<gene>
    <name evidence="1" type="ORF">ACFSJT_05950</name>
</gene>
<dbReference type="EMBL" id="JBHUHY010000003">
    <property type="protein sequence ID" value="MFD2186327.1"/>
    <property type="molecule type" value="Genomic_DNA"/>
</dbReference>
<keyword evidence="2" id="KW-1185">Reference proteome</keyword>
<protein>
    <submittedName>
        <fullName evidence="1">WG repeat-containing protein</fullName>
    </submittedName>
</protein>
<dbReference type="InterPro" id="IPR032774">
    <property type="entry name" value="WG_beta_rep"/>
</dbReference>
<dbReference type="Proteomes" id="UP001597344">
    <property type="component" value="Unassembled WGS sequence"/>
</dbReference>
<sequence>MTNIKMFKNLTLKSILIGLVMFACSYTFGQNKSNSIPKSGYYVIDSLSHNIPQDIMRSVKWSISIDSLPQQSYYILETKPEASFINAYALETIKKDSIDFRALKIMDGSDNTLRLIDENQFVIQLNMSLSLTEPSNFAIKMRLKKVAESDALLANIKTSIEESNRKKKKEKDRLVKNFLSAAQQSTVGYVTAIDISDYGLAIPLLYTTKSLRESGEKTSLYALKKDSFLGGITFGMYNNHFYGHTNIGVVTSKKPITIADYIAVAPNYRQEEFYKSDSLLLYRFFEDYRFIAIKKIDKNTYAIAEAESENKNIQELKEYYSIFNSINTISKVNTLDLKSLFLKKADFLETDKEKNLFLRIEKEVNQEVKEKMEPHNFVTNNSPDSFYLEEFNTYAGVFSITDVSIKKVQEEVLKKYPEASVILKTKDGIVLQLRDKGYRPFIFKQYQGYTLLFQIKEGVFSKSIPLKIAVKFYQVTQRLTLKEYPIYTHLKPYFNKFQSAYRDRIDSTYIFIKNEGWNTRGILSDKGNIVLAPKYEDIRSYENGFMITIDSLVHEGTKVEKKKEYTGWANRKGKIILKPIYKNLYPIEKTPLLSVRDSLYGIFDVDMNQMIIPLSYESIIFHKEAQRIELQKESEEYFLADYKGAILHKEPFKDIRVLGKEAPVTFMATRNDKDFFIDRDGKPVNDNRYDMLYPHYKEKVVYYRIGSYNSVDNEDGYLDYQGNIVEEFSRICKDINRKITTRPKEVFIADLSGKKLHKSTFKNVFRIPGKPLFIVTQGKKMFITDDLGMPINKKRYDQLFPVVPRKRIFYRIGKKGEDNTKQGYLDFNGNEIE</sequence>
<reference evidence="2" key="1">
    <citation type="journal article" date="2019" name="Int. J. Syst. Evol. Microbiol.">
        <title>The Global Catalogue of Microorganisms (GCM) 10K type strain sequencing project: providing services to taxonomists for standard genome sequencing and annotation.</title>
        <authorList>
            <consortium name="The Broad Institute Genomics Platform"/>
            <consortium name="The Broad Institute Genome Sequencing Center for Infectious Disease"/>
            <person name="Wu L."/>
            <person name="Ma J."/>
        </authorList>
    </citation>
    <scope>NUCLEOTIDE SEQUENCE [LARGE SCALE GENOMIC DNA]</scope>
    <source>
        <strain evidence="2">DT92</strain>
    </source>
</reference>